<keyword evidence="2" id="KW-1185">Reference proteome</keyword>
<proteinExistence type="predicted"/>
<gene>
    <name evidence="1" type="ORF">CROQUDRAFT_40076</name>
</gene>
<organism evidence="1 2">
    <name type="scientific">Cronartium quercuum f. sp. fusiforme G11</name>
    <dbReference type="NCBI Taxonomy" id="708437"/>
    <lineage>
        <taxon>Eukaryota</taxon>
        <taxon>Fungi</taxon>
        <taxon>Dikarya</taxon>
        <taxon>Basidiomycota</taxon>
        <taxon>Pucciniomycotina</taxon>
        <taxon>Pucciniomycetes</taxon>
        <taxon>Pucciniales</taxon>
        <taxon>Coleosporiaceae</taxon>
        <taxon>Cronartium</taxon>
    </lineage>
</organism>
<protein>
    <submittedName>
        <fullName evidence="1">Uncharacterized protein</fullName>
    </submittedName>
</protein>
<evidence type="ECO:0000313" key="2">
    <source>
        <dbReference type="Proteomes" id="UP000886653"/>
    </source>
</evidence>
<comment type="caution">
    <text evidence="1">The sequence shown here is derived from an EMBL/GenBank/DDBJ whole genome shotgun (WGS) entry which is preliminary data.</text>
</comment>
<name>A0A9P6TEF6_9BASI</name>
<dbReference type="AlphaFoldDB" id="A0A9P6TEF6"/>
<accession>A0A9P6TEF6</accession>
<reference evidence="1" key="1">
    <citation type="submission" date="2013-11" db="EMBL/GenBank/DDBJ databases">
        <title>Genome sequence of the fusiform rust pathogen reveals effectors for host alternation and coevolution with pine.</title>
        <authorList>
            <consortium name="DOE Joint Genome Institute"/>
            <person name="Smith K."/>
            <person name="Pendleton A."/>
            <person name="Kubisiak T."/>
            <person name="Anderson C."/>
            <person name="Salamov A."/>
            <person name="Aerts A."/>
            <person name="Riley R."/>
            <person name="Clum A."/>
            <person name="Lindquist E."/>
            <person name="Ence D."/>
            <person name="Campbell M."/>
            <person name="Kronenberg Z."/>
            <person name="Feau N."/>
            <person name="Dhillon B."/>
            <person name="Hamelin R."/>
            <person name="Burleigh J."/>
            <person name="Smith J."/>
            <person name="Yandell M."/>
            <person name="Nelson C."/>
            <person name="Grigoriev I."/>
            <person name="Davis J."/>
        </authorList>
    </citation>
    <scope>NUCLEOTIDE SEQUENCE</scope>
    <source>
        <strain evidence="1">G11</strain>
    </source>
</reference>
<dbReference type="EMBL" id="MU167229">
    <property type="protein sequence ID" value="KAG0149317.1"/>
    <property type="molecule type" value="Genomic_DNA"/>
</dbReference>
<dbReference type="Proteomes" id="UP000886653">
    <property type="component" value="Unassembled WGS sequence"/>
</dbReference>
<sequence length="135" mass="15565">MSISPTPFGLSKQKHAMVINQALSKIILTKPLSDENFMMWSSEILAGLGSYYYIDYIESDEFKMEGGDIIDEVSRKCITMWMLHQMDTVNQSHFEPEITLYTDNGPQTQDLPAKLWKSINDHHVARSEELCLLYE</sequence>
<evidence type="ECO:0000313" key="1">
    <source>
        <dbReference type="EMBL" id="KAG0149317.1"/>
    </source>
</evidence>